<dbReference type="Proteomes" id="UP000593574">
    <property type="component" value="Unassembled WGS sequence"/>
</dbReference>
<evidence type="ECO:0000313" key="3">
    <source>
        <dbReference type="Proteomes" id="UP000593574"/>
    </source>
</evidence>
<dbReference type="PANTHER" id="PTHR48200">
    <property type="entry name" value="PROTEIN, PUTATIVE-RELATED"/>
    <property type="match status" value="1"/>
</dbReference>
<keyword evidence="1" id="KW-0175">Coiled coil</keyword>
<name>A0A7J9AZD3_9ROSI</name>
<dbReference type="PANTHER" id="PTHR48200:SF1">
    <property type="entry name" value="AMINOTRANSFERASE-LIKE PLANT MOBILE DOMAIN-CONTAINING PROTEIN"/>
    <property type="match status" value="1"/>
</dbReference>
<protein>
    <submittedName>
        <fullName evidence="2">Uncharacterized protein</fullName>
    </submittedName>
</protein>
<comment type="caution">
    <text evidence="2">The sequence shown here is derived from an EMBL/GenBank/DDBJ whole genome shotgun (WGS) entry which is preliminary data.</text>
</comment>
<accession>A0A7J9AZD3</accession>
<dbReference type="AlphaFoldDB" id="A0A7J9AZD3"/>
<evidence type="ECO:0000256" key="1">
    <source>
        <dbReference type="SAM" id="Coils"/>
    </source>
</evidence>
<keyword evidence="3" id="KW-1185">Reference proteome</keyword>
<evidence type="ECO:0000313" key="2">
    <source>
        <dbReference type="EMBL" id="MBA0729323.1"/>
    </source>
</evidence>
<dbReference type="EMBL" id="JABEZV010436655">
    <property type="protein sequence ID" value="MBA0729323.1"/>
    <property type="molecule type" value="Genomic_DNA"/>
</dbReference>
<gene>
    <name evidence="2" type="ORF">Golax_025668</name>
</gene>
<feature type="coiled-coil region" evidence="1">
    <location>
        <begin position="128"/>
        <end position="190"/>
    </location>
</feature>
<proteinExistence type="predicted"/>
<reference evidence="2 3" key="1">
    <citation type="journal article" date="2019" name="Genome Biol. Evol.">
        <title>Insights into the evolution of the New World diploid cottons (Gossypium, subgenus Houzingenia) based on genome sequencing.</title>
        <authorList>
            <person name="Grover C.E."/>
            <person name="Arick M.A. 2nd"/>
            <person name="Thrash A."/>
            <person name="Conover J.L."/>
            <person name="Sanders W.S."/>
            <person name="Peterson D.G."/>
            <person name="Frelichowski J.E."/>
            <person name="Scheffler J.A."/>
            <person name="Scheffler B.E."/>
            <person name="Wendel J.F."/>
        </authorList>
    </citation>
    <scope>NUCLEOTIDE SEQUENCE [LARGE SCALE GENOMIC DNA]</scope>
    <source>
        <strain evidence="2">4</strain>
        <tissue evidence="2">Leaf</tissue>
    </source>
</reference>
<sequence>MLMKQLPIYLTGLIRRLHRFCHFWKVDWVSYRVFSENYSPLKEIVATSRRDDISEEKWMAILQNLQEEDVEWRAPWSLPDEILYRDDGYRKKIQEISSVWKQTRRMKRLVVGPMTTPEYNEWWLEIIKQDFERRNANLEKKIEQMEKEKMNLRLNIDVQKLKTEKLRKGKNKVKDELDSLKTDYKNLRLSMKIFGLGKTSDQWREEI</sequence>
<organism evidence="2 3">
    <name type="scientific">Gossypium laxum</name>
    <dbReference type="NCBI Taxonomy" id="34288"/>
    <lineage>
        <taxon>Eukaryota</taxon>
        <taxon>Viridiplantae</taxon>
        <taxon>Streptophyta</taxon>
        <taxon>Embryophyta</taxon>
        <taxon>Tracheophyta</taxon>
        <taxon>Spermatophyta</taxon>
        <taxon>Magnoliopsida</taxon>
        <taxon>eudicotyledons</taxon>
        <taxon>Gunneridae</taxon>
        <taxon>Pentapetalae</taxon>
        <taxon>rosids</taxon>
        <taxon>malvids</taxon>
        <taxon>Malvales</taxon>
        <taxon>Malvaceae</taxon>
        <taxon>Malvoideae</taxon>
        <taxon>Gossypium</taxon>
    </lineage>
</organism>